<gene>
    <name evidence="1" type="ORF">GCM10023094_55000</name>
</gene>
<keyword evidence="2" id="KW-1185">Reference proteome</keyword>
<dbReference type="EMBL" id="BAABFB010000078">
    <property type="protein sequence ID" value="GAA4490961.1"/>
    <property type="molecule type" value="Genomic_DNA"/>
</dbReference>
<sequence>MMPANEGQSMLNALVHGLTEPPASDAYPAADRWGWFADLYTDPTWGLTAAVPEFPRIAAEQIAAACRAAADESATVEQWQAIKTLAMAGLAVDQQPRSLTSAWSVVADTCTDAIDHLDGVDFGGLEAVLGFAEAIFHRYPYPDPSAAIFINGALNAWGRQLDPSVRSAA</sequence>
<dbReference type="RefSeq" id="WP_345353328.1">
    <property type="nucleotide sequence ID" value="NZ_BAABFB010000078.1"/>
</dbReference>
<proteinExistence type="predicted"/>
<evidence type="ECO:0000313" key="1">
    <source>
        <dbReference type="EMBL" id="GAA4490961.1"/>
    </source>
</evidence>
<reference evidence="2" key="1">
    <citation type="journal article" date="2019" name="Int. J. Syst. Evol. Microbiol.">
        <title>The Global Catalogue of Microorganisms (GCM) 10K type strain sequencing project: providing services to taxonomists for standard genome sequencing and annotation.</title>
        <authorList>
            <consortium name="The Broad Institute Genomics Platform"/>
            <consortium name="The Broad Institute Genome Sequencing Center for Infectious Disease"/>
            <person name="Wu L."/>
            <person name="Ma J."/>
        </authorList>
    </citation>
    <scope>NUCLEOTIDE SEQUENCE [LARGE SCALE GENOMIC DNA]</scope>
    <source>
        <strain evidence="2">JCM 32206</strain>
    </source>
</reference>
<protein>
    <submittedName>
        <fullName evidence="1">Uncharacterized protein</fullName>
    </submittedName>
</protein>
<organism evidence="1 2">
    <name type="scientific">Rhodococcus olei</name>
    <dbReference type="NCBI Taxonomy" id="2161675"/>
    <lineage>
        <taxon>Bacteria</taxon>
        <taxon>Bacillati</taxon>
        <taxon>Actinomycetota</taxon>
        <taxon>Actinomycetes</taxon>
        <taxon>Mycobacteriales</taxon>
        <taxon>Nocardiaceae</taxon>
        <taxon>Rhodococcus</taxon>
    </lineage>
</organism>
<comment type="caution">
    <text evidence="1">The sequence shown here is derived from an EMBL/GenBank/DDBJ whole genome shotgun (WGS) entry which is preliminary data.</text>
</comment>
<dbReference type="Proteomes" id="UP001501183">
    <property type="component" value="Unassembled WGS sequence"/>
</dbReference>
<name>A0ABP8PQB3_9NOCA</name>
<evidence type="ECO:0000313" key="2">
    <source>
        <dbReference type="Proteomes" id="UP001501183"/>
    </source>
</evidence>
<accession>A0ABP8PQB3</accession>